<dbReference type="AlphaFoldDB" id="A0A3E2N4F3"/>
<reference evidence="3 4" key="1">
    <citation type="submission" date="2018-07" db="EMBL/GenBank/DDBJ databases">
        <title>New species, Clostridium PI-S10-A1B.</title>
        <authorList>
            <person name="Krishna G."/>
            <person name="Summeta K."/>
            <person name="Shikha S."/>
            <person name="Prabhu P.B."/>
            <person name="Suresh K."/>
        </authorList>
    </citation>
    <scope>NUCLEOTIDE SEQUENCE [LARGE SCALE GENOMIC DNA]</scope>
    <source>
        <strain evidence="3 4">PI-S10-A1B</strain>
    </source>
</reference>
<dbReference type="InterPro" id="IPR013785">
    <property type="entry name" value="Aldolase_TIM"/>
</dbReference>
<accession>A0A3E2N4F3</accession>
<dbReference type="Gene3D" id="3.20.20.70">
    <property type="entry name" value="Aldolase class I"/>
    <property type="match status" value="1"/>
</dbReference>
<dbReference type="Proteomes" id="UP000260680">
    <property type="component" value="Unassembled WGS sequence"/>
</dbReference>
<dbReference type="OrthoDB" id="5809921at2"/>
<dbReference type="Pfam" id="PF19200">
    <property type="entry name" value="MupG_N"/>
    <property type="match status" value="1"/>
</dbReference>
<dbReference type="InterPro" id="IPR043797">
    <property type="entry name" value="MupG_N"/>
</dbReference>
<evidence type="ECO:0000259" key="1">
    <source>
        <dbReference type="Pfam" id="PF05913"/>
    </source>
</evidence>
<comment type="caution">
    <text evidence="3">The sequence shown here is derived from an EMBL/GenBank/DDBJ whole genome shotgun (WGS) entry which is preliminary data.</text>
</comment>
<name>A0A3E2N4F3_9FIRM</name>
<sequence>MKTGISIYFSSGMEKNEALIKKAVKNGVSYAFTSLHIPEETGVDYSNSIRQLLNCCREENLNLIADVGPETYEKLGVASMEELKSLGITHVRLDYGFSPREVVEISKSFYVVFNASTIMEEELLEWKQYGADFTRFAACHNFYPKQFTALSLKQVKEINNRLKYLGFTTMAFVPGSLTLRGPLFEGLPTVEEHRNHRAEVAFNMLELSVQGNCDVVLVGDVDIKEKDWEAVKCISQGYVELEAGLTPGYEFVRDQIHHDRPDSSEYIFRSQESRLYKQDIEAEENSSETMVGENGMLFRKAGSICISNKKYLRYMGELEIARVDLPMDERLNVIGQIKEKDLKFLPYVQKGFGVKLI</sequence>
<gene>
    <name evidence="3" type="ORF">DS742_26545</name>
</gene>
<dbReference type="Gene3D" id="2.40.100.10">
    <property type="entry name" value="Cyclophilin-like"/>
    <property type="match status" value="1"/>
</dbReference>
<dbReference type="RefSeq" id="WP_117419926.1">
    <property type="nucleotide sequence ID" value="NZ_QOHO01000113.1"/>
</dbReference>
<dbReference type="InterPro" id="IPR043894">
    <property type="entry name" value="MupG_C"/>
</dbReference>
<dbReference type="InterPro" id="IPR008589">
    <property type="entry name" value="MupG"/>
</dbReference>
<evidence type="ECO:0000259" key="2">
    <source>
        <dbReference type="Pfam" id="PF19200"/>
    </source>
</evidence>
<dbReference type="PANTHER" id="PTHR38435:SF2">
    <property type="entry name" value="DUF871 DOMAIN-CONTAINING PROTEIN"/>
    <property type="match status" value="1"/>
</dbReference>
<organism evidence="3 4">
    <name type="scientific">Lacrimispora amygdalina</name>
    <dbReference type="NCBI Taxonomy" id="253257"/>
    <lineage>
        <taxon>Bacteria</taxon>
        <taxon>Bacillati</taxon>
        <taxon>Bacillota</taxon>
        <taxon>Clostridia</taxon>
        <taxon>Lachnospirales</taxon>
        <taxon>Lachnospiraceae</taxon>
        <taxon>Lacrimispora</taxon>
    </lineage>
</organism>
<dbReference type="SUPFAM" id="SSF51445">
    <property type="entry name" value="(Trans)glycosidases"/>
    <property type="match status" value="1"/>
</dbReference>
<feature type="domain" description="6-phospho-N-acetylmuramidase N-terminal" evidence="2">
    <location>
        <begin position="3"/>
        <end position="232"/>
    </location>
</feature>
<dbReference type="InterPro" id="IPR017853">
    <property type="entry name" value="GH"/>
</dbReference>
<dbReference type="PANTHER" id="PTHR38435">
    <property type="match status" value="1"/>
</dbReference>
<dbReference type="InterPro" id="IPR029000">
    <property type="entry name" value="Cyclophilin-like_dom_sf"/>
</dbReference>
<protein>
    <submittedName>
        <fullName evidence="3">DUF871 domain-containing protein</fullName>
    </submittedName>
</protein>
<evidence type="ECO:0000313" key="3">
    <source>
        <dbReference type="EMBL" id="RFZ75863.1"/>
    </source>
</evidence>
<dbReference type="SUPFAM" id="SSF50891">
    <property type="entry name" value="Cyclophilin-like"/>
    <property type="match status" value="1"/>
</dbReference>
<evidence type="ECO:0000313" key="4">
    <source>
        <dbReference type="Proteomes" id="UP000260680"/>
    </source>
</evidence>
<feature type="domain" description="6-phospho-N-acetylmuramidase C-terminal" evidence="1">
    <location>
        <begin position="246"/>
        <end position="355"/>
    </location>
</feature>
<dbReference type="Pfam" id="PF05913">
    <property type="entry name" value="MupG_C"/>
    <property type="match status" value="1"/>
</dbReference>
<dbReference type="EMBL" id="QOHO01000113">
    <property type="protein sequence ID" value="RFZ75863.1"/>
    <property type="molecule type" value="Genomic_DNA"/>
</dbReference>
<proteinExistence type="predicted"/>